<dbReference type="Pfam" id="PF14223">
    <property type="entry name" value="Retrotran_gag_2"/>
    <property type="match status" value="1"/>
</dbReference>
<accession>A0ABM3AZM8</accession>
<gene>
    <name evidence="2" type="primary">LOC121223198</name>
</gene>
<keyword evidence="1" id="KW-1185">Reference proteome</keyword>
<organism evidence="1 2">
    <name type="scientific">Gossypium hirsutum</name>
    <name type="common">Upland cotton</name>
    <name type="synonym">Gossypium mexicanum</name>
    <dbReference type="NCBI Taxonomy" id="3635"/>
    <lineage>
        <taxon>Eukaryota</taxon>
        <taxon>Viridiplantae</taxon>
        <taxon>Streptophyta</taxon>
        <taxon>Embryophyta</taxon>
        <taxon>Tracheophyta</taxon>
        <taxon>Spermatophyta</taxon>
        <taxon>Magnoliopsida</taxon>
        <taxon>eudicotyledons</taxon>
        <taxon>Gunneridae</taxon>
        <taxon>Pentapetalae</taxon>
        <taxon>rosids</taxon>
        <taxon>malvids</taxon>
        <taxon>Malvales</taxon>
        <taxon>Malvaceae</taxon>
        <taxon>Malvoideae</taxon>
        <taxon>Gossypium</taxon>
    </lineage>
</organism>
<protein>
    <submittedName>
        <fullName evidence="2">Uncharacterized protein</fullName>
    </submittedName>
</protein>
<reference evidence="1" key="1">
    <citation type="journal article" date="2020" name="Nat. Genet.">
        <title>Genomic diversifications of five Gossypium allopolyploid species and their impact on cotton improvement.</title>
        <authorList>
            <person name="Chen Z.J."/>
            <person name="Sreedasyam A."/>
            <person name="Ando A."/>
            <person name="Song Q."/>
            <person name="De Santiago L.M."/>
            <person name="Hulse-Kemp A.M."/>
            <person name="Ding M."/>
            <person name="Ye W."/>
            <person name="Kirkbride R.C."/>
            <person name="Jenkins J."/>
            <person name="Plott C."/>
            <person name="Lovell J."/>
            <person name="Lin Y.M."/>
            <person name="Vaughn R."/>
            <person name="Liu B."/>
            <person name="Simpson S."/>
            <person name="Scheffler B.E."/>
            <person name="Wen L."/>
            <person name="Saski C.A."/>
            <person name="Grover C.E."/>
            <person name="Hu G."/>
            <person name="Conover J.L."/>
            <person name="Carlson J.W."/>
            <person name="Shu S."/>
            <person name="Boston L.B."/>
            <person name="Williams M."/>
            <person name="Peterson D.G."/>
            <person name="McGee K."/>
            <person name="Jones D.C."/>
            <person name="Wendel J.F."/>
            <person name="Stelly D.M."/>
            <person name="Grimwood J."/>
            <person name="Schmutz J."/>
        </authorList>
    </citation>
    <scope>NUCLEOTIDE SEQUENCE [LARGE SCALE GENOMIC DNA]</scope>
    <source>
        <strain evidence="1">cv. TM-1</strain>
    </source>
</reference>
<evidence type="ECO:0000313" key="1">
    <source>
        <dbReference type="Proteomes" id="UP000818029"/>
    </source>
</evidence>
<dbReference type="RefSeq" id="XP_040960251.1">
    <property type="nucleotide sequence ID" value="XM_041104317.1"/>
</dbReference>
<sequence>MTSTLYKQLESCKTVKVILDKLEDMFTGQTVLARQSAITSLMNPYKKPSTPVKDHLITLLGYFSKAADNEINFDQKTQIEMVFKSLSKDFISFRGTYNLGNKNLMLTQLMKELQSDEFISNNGQSVQRA</sequence>
<dbReference type="Proteomes" id="UP000818029">
    <property type="component" value="Chromosome D11"/>
</dbReference>
<evidence type="ECO:0000313" key="2">
    <source>
        <dbReference type="RefSeq" id="XP_040960251.1"/>
    </source>
</evidence>
<dbReference type="GeneID" id="121223198"/>
<reference evidence="2" key="2">
    <citation type="submission" date="2025-08" db="UniProtKB">
        <authorList>
            <consortium name="RefSeq"/>
        </authorList>
    </citation>
    <scope>IDENTIFICATION</scope>
</reference>
<proteinExistence type="predicted"/>
<name>A0ABM3AZM8_GOSHI</name>